<comment type="caution">
    <text evidence="3">The sequence shown here is derived from an EMBL/GenBank/DDBJ whole genome shotgun (WGS) entry which is preliminary data.</text>
</comment>
<evidence type="ECO:0008006" key="5">
    <source>
        <dbReference type="Google" id="ProtNLM"/>
    </source>
</evidence>
<reference evidence="3 4" key="1">
    <citation type="submission" date="2015-12" db="EMBL/GenBank/DDBJ databases">
        <title>Draft genome sequence of Streptomyces silvensis ATCC 53525, a producer of novel hormone antagonists.</title>
        <authorList>
            <person name="Johnston C.W."/>
            <person name="Li Y."/>
            <person name="Magarvey N.A."/>
        </authorList>
    </citation>
    <scope>NUCLEOTIDE SEQUENCE [LARGE SCALE GENOMIC DNA]</scope>
    <source>
        <strain evidence="3 4">ATCC 53525</strain>
    </source>
</reference>
<evidence type="ECO:0000313" key="4">
    <source>
        <dbReference type="Proteomes" id="UP000054804"/>
    </source>
</evidence>
<feature type="domain" description="D-glutamate N-acetyltransferase-like C-terminal" evidence="1">
    <location>
        <begin position="153"/>
        <end position="349"/>
    </location>
</feature>
<dbReference type="AlphaFoldDB" id="A0A0W7X6S9"/>
<organism evidence="3 4">
    <name type="scientific">Streptomyces silvensis</name>
    <dbReference type="NCBI Taxonomy" id="1765722"/>
    <lineage>
        <taxon>Bacteria</taxon>
        <taxon>Bacillati</taxon>
        <taxon>Actinomycetota</taxon>
        <taxon>Actinomycetes</taxon>
        <taxon>Kitasatosporales</taxon>
        <taxon>Streptomycetaceae</taxon>
        <taxon>Streptomyces</taxon>
    </lineage>
</organism>
<dbReference type="InterPro" id="IPR011669">
    <property type="entry name" value="DgcN-like"/>
</dbReference>
<evidence type="ECO:0000259" key="2">
    <source>
        <dbReference type="Pfam" id="PF17396"/>
    </source>
</evidence>
<evidence type="ECO:0000259" key="1">
    <source>
        <dbReference type="Pfam" id="PF07755"/>
    </source>
</evidence>
<dbReference type="Gene3D" id="3.40.50.300">
    <property type="entry name" value="P-loop containing nucleotide triphosphate hydrolases"/>
    <property type="match status" value="1"/>
</dbReference>
<dbReference type="STRING" id="1765722.AT728_25285"/>
<proteinExistence type="predicted"/>
<dbReference type="SUPFAM" id="SSF52540">
    <property type="entry name" value="P-loop containing nucleoside triphosphate hydrolases"/>
    <property type="match status" value="1"/>
</dbReference>
<accession>A0A0W7X6S9</accession>
<dbReference type="PANTHER" id="PTHR40690">
    <property type="entry name" value="GLL3100 PROTEIN"/>
    <property type="match status" value="1"/>
</dbReference>
<feature type="domain" description="D-glutamate N-acetyltransferase-like N-terminal" evidence="2">
    <location>
        <begin position="52"/>
        <end position="143"/>
    </location>
</feature>
<dbReference type="InterPro" id="IPR035086">
    <property type="entry name" value="DgcN-like_C"/>
</dbReference>
<gene>
    <name evidence="3" type="ORF">AT728_25285</name>
</gene>
<dbReference type="Proteomes" id="UP000054804">
    <property type="component" value="Unassembled WGS sequence"/>
</dbReference>
<sequence length="367" mass="39674">MEEDVDQLNHAELADKDFVLFAEGCFGLFTSKIAASLIRYRGDRCVAVIDSRKAGRTVQDVLGYGGAIPIVGRVEHALPLRPEVLVVGKGLHSAELPSGWKPHLLTAVRNGLHLINSIHYRLTDDPDIARAVREQGVTVWETKDAPAVPLNKARVLDLDTWVVHTCGSDSNIGKKTAALQIWHEANRSGIPTGFAATGQSGMLISGHGIAVDGVPGDFMAGAVEHVVTEAAAGNEWVVVEGQGSLNHIGFSGVALAILHGALPHALVFCHRLGAERTKVWETPIIPLPELIRMNEELTVFERPAETVAVSVNSVGFTEEDYRKEAEKLEADTGLPVVDPVRAGGAARLVDILRAHRRETADRQRARR</sequence>
<keyword evidence="4" id="KW-1185">Reference proteome</keyword>
<name>A0A0W7X6S9_9ACTN</name>
<dbReference type="EMBL" id="LOCL01000031">
    <property type="protein sequence ID" value="KUF18275.1"/>
    <property type="molecule type" value="Genomic_DNA"/>
</dbReference>
<dbReference type="Gene3D" id="3.40.50.720">
    <property type="entry name" value="NAD(P)-binding Rossmann-like Domain"/>
    <property type="match status" value="1"/>
</dbReference>
<dbReference type="Pfam" id="PF17396">
    <property type="entry name" value="DUF1611_N"/>
    <property type="match status" value="1"/>
</dbReference>
<dbReference type="PIRSF" id="PIRSF026760">
    <property type="entry name" value="UCP026760"/>
    <property type="match status" value="1"/>
</dbReference>
<evidence type="ECO:0000313" key="3">
    <source>
        <dbReference type="EMBL" id="KUF18275.1"/>
    </source>
</evidence>
<dbReference type="InterPro" id="IPR035402">
    <property type="entry name" value="DgcN-like_N"/>
</dbReference>
<protein>
    <recommendedName>
        <fullName evidence="5">EBNA-1 nuclear protein</fullName>
    </recommendedName>
</protein>
<dbReference type="Pfam" id="PF07755">
    <property type="entry name" value="DUF1611"/>
    <property type="match status" value="1"/>
</dbReference>
<dbReference type="PANTHER" id="PTHR40690:SF1">
    <property type="entry name" value="DUF1611 DOMAIN-CONTAINING PROTEIN"/>
    <property type="match status" value="1"/>
</dbReference>
<dbReference type="InterPro" id="IPR027417">
    <property type="entry name" value="P-loop_NTPase"/>
</dbReference>